<proteinExistence type="predicted"/>
<evidence type="ECO:0000313" key="2">
    <source>
        <dbReference type="Proteomes" id="UP000245634"/>
    </source>
</evidence>
<name>A0A316DFW9_9BACL</name>
<organism evidence="1 2">
    <name type="scientific">Tumebacillus permanentifrigoris</name>
    <dbReference type="NCBI Taxonomy" id="378543"/>
    <lineage>
        <taxon>Bacteria</taxon>
        <taxon>Bacillati</taxon>
        <taxon>Bacillota</taxon>
        <taxon>Bacilli</taxon>
        <taxon>Bacillales</taxon>
        <taxon>Alicyclobacillaceae</taxon>
        <taxon>Tumebacillus</taxon>
    </lineage>
</organism>
<gene>
    <name evidence="1" type="ORF">C7459_101374</name>
</gene>
<protein>
    <submittedName>
        <fullName evidence="1">Uncharacterized protein</fullName>
    </submittedName>
</protein>
<comment type="caution">
    <text evidence="1">The sequence shown here is derived from an EMBL/GenBank/DDBJ whole genome shotgun (WGS) entry which is preliminary data.</text>
</comment>
<dbReference type="Proteomes" id="UP000245634">
    <property type="component" value="Unassembled WGS sequence"/>
</dbReference>
<reference evidence="1 2" key="1">
    <citation type="submission" date="2018-05" db="EMBL/GenBank/DDBJ databases">
        <title>Genomic Encyclopedia of Type Strains, Phase IV (KMG-IV): sequencing the most valuable type-strain genomes for metagenomic binning, comparative biology and taxonomic classification.</title>
        <authorList>
            <person name="Goeker M."/>
        </authorList>
    </citation>
    <scope>NUCLEOTIDE SEQUENCE [LARGE SCALE GENOMIC DNA]</scope>
    <source>
        <strain evidence="1 2">DSM 18773</strain>
    </source>
</reference>
<evidence type="ECO:0000313" key="1">
    <source>
        <dbReference type="EMBL" id="PWK16508.1"/>
    </source>
</evidence>
<dbReference type="AlphaFoldDB" id="A0A316DFW9"/>
<keyword evidence="2" id="KW-1185">Reference proteome</keyword>
<dbReference type="EMBL" id="QGGL01000001">
    <property type="protein sequence ID" value="PWK16508.1"/>
    <property type="molecule type" value="Genomic_DNA"/>
</dbReference>
<accession>A0A316DFW9</accession>
<sequence length="207" mass="22960">MLIKKVLVALGVTIAITGVLVFSITGSADPNLAKTKVASSEANYPLYKDLEEVEKASSVVVVARYQGERENYEVKPAGLPGVTLSKTQVHVERVIKGDLEKGKKLTVYEEGAIVKGTYVNTEGYKWMDKKGEYLLFLRKISDEQAFAIVGIYQGKFDLSNHSKKQAGETITQLTAALSDQEVEFLGDAQDFERFTKLKDQAVKKYQE</sequence>
<dbReference type="OrthoDB" id="2611907at2"/>
<dbReference type="RefSeq" id="WP_146200923.1">
    <property type="nucleotide sequence ID" value="NZ_QGGL01000001.1"/>
</dbReference>